<dbReference type="EMBL" id="QGLF01000001">
    <property type="protein sequence ID" value="PWR24131.1"/>
    <property type="molecule type" value="Genomic_DNA"/>
</dbReference>
<keyword evidence="1" id="KW-0645">Protease</keyword>
<evidence type="ECO:0000256" key="1">
    <source>
        <dbReference type="ARBA" id="ARBA00022670"/>
    </source>
</evidence>
<name>A0A317EBM0_9PROT</name>
<proteinExistence type="predicted"/>
<dbReference type="GO" id="GO:0016020">
    <property type="term" value="C:membrane"/>
    <property type="evidence" value="ECO:0007669"/>
    <property type="project" value="InterPro"/>
</dbReference>
<gene>
    <name evidence="4" type="ORF">DKG75_05670</name>
</gene>
<dbReference type="SUPFAM" id="SSF51306">
    <property type="entry name" value="LexA/Signal peptidase"/>
    <property type="match status" value="1"/>
</dbReference>
<evidence type="ECO:0000259" key="3">
    <source>
        <dbReference type="Pfam" id="PF00717"/>
    </source>
</evidence>
<dbReference type="GO" id="GO:0004252">
    <property type="term" value="F:serine-type endopeptidase activity"/>
    <property type="evidence" value="ECO:0007669"/>
    <property type="project" value="InterPro"/>
</dbReference>
<dbReference type="InterPro" id="IPR015927">
    <property type="entry name" value="Peptidase_S24_S26A/B/C"/>
</dbReference>
<keyword evidence="2" id="KW-0378">Hydrolase</keyword>
<dbReference type="InterPro" id="IPR036286">
    <property type="entry name" value="LexA/Signal_pep-like_sf"/>
</dbReference>
<dbReference type="Gene3D" id="2.10.109.10">
    <property type="entry name" value="Umud Fragment, subunit A"/>
    <property type="match status" value="1"/>
</dbReference>
<accession>A0A317EBM0</accession>
<dbReference type="PROSITE" id="PS00501">
    <property type="entry name" value="SPASE_I_1"/>
    <property type="match status" value="1"/>
</dbReference>
<keyword evidence="5" id="KW-1185">Reference proteome</keyword>
<dbReference type="CDD" id="cd06462">
    <property type="entry name" value="Peptidase_S24_S26"/>
    <property type="match status" value="1"/>
</dbReference>
<evidence type="ECO:0000313" key="4">
    <source>
        <dbReference type="EMBL" id="PWR24131.1"/>
    </source>
</evidence>
<evidence type="ECO:0000313" key="5">
    <source>
        <dbReference type="Proteomes" id="UP000246077"/>
    </source>
</evidence>
<dbReference type="AlphaFoldDB" id="A0A317EBM0"/>
<feature type="domain" description="Peptidase S24/S26A/S26B/S26C" evidence="3">
    <location>
        <begin position="3"/>
        <end position="68"/>
    </location>
</feature>
<protein>
    <submittedName>
        <fullName evidence="4">Peptidase S24</fullName>
    </submittedName>
</protein>
<evidence type="ECO:0000256" key="2">
    <source>
        <dbReference type="ARBA" id="ARBA00022801"/>
    </source>
</evidence>
<dbReference type="Pfam" id="PF00717">
    <property type="entry name" value="Peptidase_S24"/>
    <property type="match status" value="1"/>
</dbReference>
<comment type="caution">
    <text evidence="4">The sequence shown here is derived from an EMBL/GenBank/DDBJ whole genome shotgun (WGS) entry which is preliminary data.</text>
</comment>
<organism evidence="4 5">
    <name type="scientific">Zavarzinia compransoris</name>
    <dbReference type="NCBI Taxonomy" id="1264899"/>
    <lineage>
        <taxon>Bacteria</taxon>
        <taxon>Pseudomonadati</taxon>
        <taxon>Pseudomonadota</taxon>
        <taxon>Alphaproteobacteria</taxon>
        <taxon>Rhodospirillales</taxon>
        <taxon>Zavarziniaceae</taxon>
        <taxon>Zavarzinia</taxon>
    </lineage>
</organism>
<sequence length="109" mass="11789">MRPSMLRLVRVRGSSMAPTLEDGDLLVVLTRGRPRPGDVVVARHRDLGLIVKRIIRIGASGSLALAGDNLLSVDSAGIGRIRPDAVLGRALFRLDRGGRPRLLPPRRSP</sequence>
<dbReference type="InterPro" id="IPR019756">
    <property type="entry name" value="Pept_S26A_signal_pept_1_Ser-AS"/>
</dbReference>
<dbReference type="OrthoDB" id="7219726at2"/>
<dbReference type="GO" id="GO:0006508">
    <property type="term" value="P:proteolysis"/>
    <property type="evidence" value="ECO:0007669"/>
    <property type="project" value="UniProtKB-KW"/>
</dbReference>
<reference evidence="5" key="1">
    <citation type="submission" date="2018-05" db="EMBL/GenBank/DDBJ databases">
        <title>Zavarzinia sp. HR-AS.</title>
        <authorList>
            <person name="Lee Y."/>
            <person name="Jeon C.O."/>
        </authorList>
    </citation>
    <scope>NUCLEOTIDE SEQUENCE [LARGE SCALE GENOMIC DNA]</scope>
    <source>
        <strain evidence="5">DSM 1231</strain>
    </source>
</reference>
<dbReference type="Proteomes" id="UP000246077">
    <property type="component" value="Unassembled WGS sequence"/>
</dbReference>